<protein>
    <submittedName>
        <fullName evidence="1">Uncharacterized protein</fullName>
    </submittedName>
</protein>
<dbReference type="EMBL" id="JAATIQ010000005">
    <property type="protein sequence ID" value="KAF4403259.1"/>
    <property type="molecule type" value="Genomic_DNA"/>
</dbReference>
<sequence length="190" mass="21508">MDTRVKFQSSSYLNPTISSYVLDGVPFIELSFESYEEVPDPWAQYYQLTYERQKCLEGICECQECLTSLMKSEIGLLEGEGHAHTDAHLSHLKQLYVDITGKLPHLSAFSCLSHLPPIEYILLYSFAISLSYSYLMQGALLRKHIDATLGSGNLREAVKLPTMEDLNEWLAVNNFFNQKVIASVCMNLAL</sequence>
<name>A0A7J6I8C1_CANSA</name>
<gene>
    <name evidence="1" type="ORF">G4B88_028030</name>
</gene>
<dbReference type="Pfam" id="PF03637">
    <property type="entry name" value="Mob1_phocein"/>
    <property type="match status" value="1"/>
</dbReference>
<dbReference type="InterPro" id="IPR005301">
    <property type="entry name" value="MOB_kinase_act_fam"/>
</dbReference>
<reference evidence="1 2" key="1">
    <citation type="journal article" date="2020" name="bioRxiv">
        <title>Sequence and annotation of 42 cannabis genomes reveals extensive copy number variation in cannabinoid synthesis and pathogen resistance genes.</title>
        <authorList>
            <person name="Mckernan K.J."/>
            <person name="Helbert Y."/>
            <person name="Kane L.T."/>
            <person name="Ebling H."/>
            <person name="Zhang L."/>
            <person name="Liu B."/>
            <person name="Eaton Z."/>
            <person name="Mclaughlin S."/>
            <person name="Kingan S."/>
            <person name="Baybayan P."/>
            <person name="Concepcion G."/>
            <person name="Jordan M."/>
            <person name="Riva A."/>
            <person name="Barbazuk W."/>
            <person name="Harkins T."/>
        </authorList>
    </citation>
    <scope>NUCLEOTIDE SEQUENCE [LARGE SCALE GENOMIC DNA]</scope>
    <source>
        <strain evidence="2">cv. Jamaican Lion 4</strain>
        <tissue evidence="1">Leaf</tissue>
    </source>
</reference>
<evidence type="ECO:0000313" key="2">
    <source>
        <dbReference type="Proteomes" id="UP000583929"/>
    </source>
</evidence>
<accession>A0A7J6I8C1</accession>
<organism evidence="1 2">
    <name type="scientific">Cannabis sativa</name>
    <name type="common">Hemp</name>
    <name type="synonym">Marijuana</name>
    <dbReference type="NCBI Taxonomy" id="3483"/>
    <lineage>
        <taxon>Eukaryota</taxon>
        <taxon>Viridiplantae</taxon>
        <taxon>Streptophyta</taxon>
        <taxon>Embryophyta</taxon>
        <taxon>Tracheophyta</taxon>
        <taxon>Spermatophyta</taxon>
        <taxon>Magnoliopsida</taxon>
        <taxon>eudicotyledons</taxon>
        <taxon>Gunneridae</taxon>
        <taxon>Pentapetalae</taxon>
        <taxon>rosids</taxon>
        <taxon>fabids</taxon>
        <taxon>Rosales</taxon>
        <taxon>Cannabaceae</taxon>
        <taxon>Cannabis</taxon>
    </lineage>
</organism>
<dbReference type="SUPFAM" id="SSF101152">
    <property type="entry name" value="Mob1/phocein"/>
    <property type="match status" value="1"/>
</dbReference>
<keyword evidence="2" id="KW-1185">Reference proteome</keyword>
<evidence type="ECO:0000313" key="1">
    <source>
        <dbReference type="EMBL" id="KAF4403259.1"/>
    </source>
</evidence>
<dbReference type="Gene3D" id="1.20.140.30">
    <property type="entry name" value="MOB kinase activator"/>
    <property type="match status" value="1"/>
</dbReference>
<comment type="caution">
    <text evidence="1">The sequence shown here is derived from an EMBL/GenBank/DDBJ whole genome shotgun (WGS) entry which is preliminary data.</text>
</comment>
<dbReference type="InterPro" id="IPR036703">
    <property type="entry name" value="MOB_kinase_act_sf"/>
</dbReference>
<dbReference type="Proteomes" id="UP000583929">
    <property type="component" value="Unassembled WGS sequence"/>
</dbReference>
<dbReference type="AlphaFoldDB" id="A0A7J6I8C1"/>
<proteinExistence type="predicted"/>